<evidence type="ECO:0000313" key="9">
    <source>
        <dbReference type="EMBL" id="AWI05120.1"/>
    </source>
</evidence>
<dbReference type="RefSeq" id="WP_032076475.1">
    <property type="nucleotide sequence ID" value="NZ_CP020953.1"/>
</dbReference>
<dbReference type="Gene3D" id="1.10.287.830">
    <property type="entry name" value="putative peptidase helix hairpin domain like"/>
    <property type="match status" value="1"/>
</dbReference>
<evidence type="ECO:0000256" key="3">
    <source>
        <dbReference type="ARBA" id="ARBA00022801"/>
    </source>
</evidence>
<evidence type="ECO:0000313" key="10">
    <source>
        <dbReference type="Proteomes" id="UP000244910"/>
    </source>
</evidence>
<reference evidence="10" key="1">
    <citation type="submission" date="2017-04" db="EMBL/GenBank/DDBJ databases">
        <authorList>
            <person name="Song Y."/>
            <person name="Cho B.-K."/>
        </authorList>
    </citation>
    <scope>NUCLEOTIDE SEQUENCE [LARGE SCALE GENOMIC DNA]</scope>
    <source>
        <strain evidence="10">SL1</strain>
    </source>
</reference>
<dbReference type="GO" id="GO:0004222">
    <property type="term" value="F:metalloendopeptidase activity"/>
    <property type="evidence" value="ECO:0007669"/>
    <property type="project" value="UniProtKB-UniRule"/>
</dbReference>
<evidence type="ECO:0000256" key="5">
    <source>
        <dbReference type="ARBA" id="ARBA00023049"/>
    </source>
</evidence>
<dbReference type="InterPro" id="IPR004438">
    <property type="entry name" value="Peptidase_M3B"/>
</dbReference>
<keyword evidence="3 6" id="KW-0378">Hydrolase</keyword>
<dbReference type="EC" id="3.4.24.-" evidence="6"/>
<dbReference type="InterPro" id="IPR013647">
    <property type="entry name" value="OligopepF_N_dom"/>
</dbReference>
<dbReference type="InterPro" id="IPR001567">
    <property type="entry name" value="Pept_M3A_M3B_dom"/>
</dbReference>
<feature type="domain" description="Peptidase M3A/M3B catalytic" evidence="7">
    <location>
        <begin position="204"/>
        <end position="581"/>
    </location>
</feature>
<proteinExistence type="inferred from homology"/>
<dbReference type="NCBIfam" id="TIGR00181">
    <property type="entry name" value="pepF"/>
    <property type="match status" value="1"/>
</dbReference>
<dbReference type="SUPFAM" id="SSF55486">
    <property type="entry name" value="Metalloproteases ('zincins'), catalytic domain"/>
    <property type="match status" value="1"/>
</dbReference>
<dbReference type="Pfam" id="PF01432">
    <property type="entry name" value="Peptidase_M3"/>
    <property type="match status" value="1"/>
</dbReference>
<comment type="cofactor">
    <cofactor evidence="6">
        <name>Zn(2+)</name>
        <dbReference type="ChEBI" id="CHEBI:29105"/>
    </cofactor>
    <text evidence="6">Binds 1 zinc ion.</text>
</comment>
<gene>
    <name evidence="9" type="ORF">B9W14_11615</name>
</gene>
<dbReference type="GO" id="GO:0006518">
    <property type="term" value="P:peptide metabolic process"/>
    <property type="evidence" value="ECO:0007669"/>
    <property type="project" value="TreeGrafter"/>
</dbReference>
<keyword evidence="2 6" id="KW-0479">Metal-binding</keyword>
<dbReference type="Proteomes" id="UP000244910">
    <property type="component" value="Chromosome"/>
</dbReference>
<comment type="similarity">
    <text evidence="6">Belongs to the peptidase M3B family.</text>
</comment>
<dbReference type="GO" id="GO:0046872">
    <property type="term" value="F:metal ion binding"/>
    <property type="evidence" value="ECO:0007669"/>
    <property type="project" value="UniProtKB-UniRule"/>
</dbReference>
<feature type="domain" description="Oligopeptidase F N-terminal" evidence="8">
    <location>
        <begin position="113"/>
        <end position="182"/>
    </location>
</feature>
<dbReference type="PANTHER" id="PTHR11804:SF84">
    <property type="entry name" value="SACCHAROLYSIN"/>
    <property type="match status" value="1"/>
</dbReference>
<dbReference type="PANTHER" id="PTHR11804">
    <property type="entry name" value="PROTEASE M3 THIMET OLIGOPEPTIDASE-RELATED"/>
    <property type="match status" value="1"/>
</dbReference>
<name>A0A2U8DR40_9CLOT</name>
<dbReference type="OrthoDB" id="9766487at2"/>
<dbReference type="InterPro" id="IPR045090">
    <property type="entry name" value="Pept_M3A_M3B"/>
</dbReference>
<dbReference type="Pfam" id="PF08439">
    <property type="entry name" value="Peptidase_M3_N"/>
    <property type="match status" value="1"/>
</dbReference>
<protein>
    <recommendedName>
        <fullName evidence="6">Oligopeptidase F</fullName>
        <ecNumber evidence="6">3.4.24.-</ecNumber>
    </recommendedName>
</protein>
<dbReference type="InterPro" id="IPR042088">
    <property type="entry name" value="OligoPept_F_C"/>
</dbReference>
<evidence type="ECO:0000259" key="7">
    <source>
        <dbReference type="Pfam" id="PF01432"/>
    </source>
</evidence>
<evidence type="ECO:0000256" key="2">
    <source>
        <dbReference type="ARBA" id="ARBA00022723"/>
    </source>
</evidence>
<evidence type="ECO:0000256" key="1">
    <source>
        <dbReference type="ARBA" id="ARBA00022670"/>
    </source>
</evidence>
<keyword evidence="5 6" id="KW-0482">Metalloprotease</keyword>
<sequence>MAQIKKRNEISQQDKWKVEKIYKNVESWEKDFEKLKSMTPKLSEYAGRLSKGEKLLEYFKLDEEISRLAGKLAIFAHMKSDEDTANPTFQVLRDKIYAYSAEIQSMEAFFIPEILSLKEGTIDKFIGDIPELNMYKFLLEEILKKKPHILNVEQEELIASVSDCLNAPEKVYSMLSNADMTFPKIKDEKGENVELTDVNYSSFIRSKNRTVREEAFKALFNTYKKYKNTLATSLTSNIKSFVFISKTRKYKNSMECSLKPNDIPIEVYNNTVDTINNNLKSLHRYVSIKKKLLGLDEMHMYDLYVPLIDTVQEHIEYDEAVKIVKKGLKPLGKEYLDIFDEGIKDGWVDIYPNKGKRGGAYSTGDYDTMPYVLLNYDYKLTDVSTLAHEMGHSIHSYYSRKNQPYIYSDYSLFCAEVASTTNESLLMHYLIDNEKDERRKLYLINQELEQIRTTVFRQVMFAEFEKNTHESIENGTPLTGEDLCKIWRNLNEKYFGPDMVVDEEIDMEWSRIPHFYSDFYVYQYATGYAAANSFANAILKNGESAVEAYKGFLKSGSSDYPINVLRKAGVDMTTPKPLGDTIKRFDELLDMLETV</sequence>
<dbReference type="GO" id="GO:0006508">
    <property type="term" value="P:proteolysis"/>
    <property type="evidence" value="ECO:0007669"/>
    <property type="project" value="UniProtKB-KW"/>
</dbReference>
<dbReference type="Gene3D" id="1.10.1370.20">
    <property type="entry name" value="Oligoendopeptidase f, C-terminal domain"/>
    <property type="match status" value="1"/>
</dbReference>
<dbReference type="CDD" id="cd09608">
    <property type="entry name" value="M3B_PepF"/>
    <property type="match status" value="1"/>
</dbReference>
<dbReference type="EMBL" id="CP020953">
    <property type="protein sequence ID" value="AWI05120.1"/>
    <property type="molecule type" value="Genomic_DNA"/>
</dbReference>
<dbReference type="Gene3D" id="1.20.140.70">
    <property type="entry name" value="Oligopeptidase f, N-terminal domain"/>
    <property type="match status" value="1"/>
</dbReference>
<comment type="function">
    <text evidence="6">Has oligopeptidase activity and degrades a variety of small bioactive peptides.</text>
</comment>
<evidence type="ECO:0000256" key="6">
    <source>
        <dbReference type="RuleBase" id="RU368091"/>
    </source>
</evidence>
<dbReference type="KEGG" id="cdrk:B9W14_11615"/>
<keyword evidence="4 6" id="KW-0862">Zinc</keyword>
<evidence type="ECO:0000256" key="4">
    <source>
        <dbReference type="ARBA" id="ARBA00022833"/>
    </source>
</evidence>
<accession>A0A2U8DR40</accession>
<organism evidence="9 10">
    <name type="scientific">Clostridium drakei</name>
    <dbReference type="NCBI Taxonomy" id="332101"/>
    <lineage>
        <taxon>Bacteria</taxon>
        <taxon>Bacillati</taxon>
        <taxon>Bacillota</taxon>
        <taxon>Clostridia</taxon>
        <taxon>Eubacteriales</taxon>
        <taxon>Clostridiaceae</taxon>
        <taxon>Clostridium</taxon>
    </lineage>
</organism>
<keyword evidence="1 6" id="KW-0645">Protease</keyword>
<keyword evidence="10" id="KW-1185">Reference proteome</keyword>
<evidence type="ECO:0000259" key="8">
    <source>
        <dbReference type="Pfam" id="PF08439"/>
    </source>
</evidence>
<dbReference type="AlphaFoldDB" id="A0A2U8DR40"/>